<keyword evidence="1" id="KW-0175">Coiled coil</keyword>
<gene>
    <name evidence="2" type="ORF">HNY73_017621</name>
</gene>
<protein>
    <submittedName>
        <fullName evidence="2">Uncharacterized protein</fullName>
    </submittedName>
</protein>
<reference evidence="2" key="1">
    <citation type="journal article" date="2020" name="bioRxiv">
        <title>Chromosome-level reference genome of the European wasp spider Argiope bruennichi: a resource for studies on range expansion and evolutionary adaptation.</title>
        <authorList>
            <person name="Sheffer M.M."/>
            <person name="Hoppe A."/>
            <person name="Krehenwinkel H."/>
            <person name="Uhl G."/>
            <person name="Kuss A.W."/>
            <person name="Jensen L."/>
            <person name="Jensen C."/>
            <person name="Gillespie R.G."/>
            <person name="Hoff K.J."/>
            <person name="Prost S."/>
        </authorList>
    </citation>
    <scope>NUCLEOTIDE SEQUENCE</scope>
</reference>
<sequence>MTIIILKDLITGSEKCDENLTQNLHATIVEDRKAREKQQEEKLNKEGREEKLRLEQLRLEEQKRQDELAERKRKDELELEKLKIQMQSKLGAGTSEASDTKFLIKEVSNFYIRST</sequence>
<reference evidence="2" key="2">
    <citation type="submission" date="2020-06" db="EMBL/GenBank/DDBJ databases">
        <authorList>
            <person name="Sheffer M."/>
        </authorList>
    </citation>
    <scope>NUCLEOTIDE SEQUENCE</scope>
</reference>
<evidence type="ECO:0000313" key="3">
    <source>
        <dbReference type="Proteomes" id="UP000807504"/>
    </source>
</evidence>
<accession>A0A8T0EBB2</accession>
<name>A0A8T0EBB2_ARGBR</name>
<dbReference type="EMBL" id="JABXBU010002228">
    <property type="protein sequence ID" value="KAF8770047.1"/>
    <property type="molecule type" value="Genomic_DNA"/>
</dbReference>
<keyword evidence="3" id="KW-1185">Reference proteome</keyword>
<dbReference type="Proteomes" id="UP000807504">
    <property type="component" value="Unassembled WGS sequence"/>
</dbReference>
<feature type="coiled-coil region" evidence="1">
    <location>
        <begin position="26"/>
        <end position="85"/>
    </location>
</feature>
<evidence type="ECO:0000256" key="1">
    <source>
        <dbReference type="SAM" id="Coils"/>
    </source>
</evidence>
<evidence type="ECO:0000313" key="2">
    <source>
        <dbReference type="EMBL" id="KAF8770047.1"/>
    </source>
</evidence>
<organism evidence="2 3">
    <name type="scientific">Argiope bruennichi</name>
    <name type="common">Wasp spider</name>
    <name type="synonym">Aranea bruennichi</name>
    <dbReference type="NCBI Taxonomy" id="94029"/>
    <lineage>
        <taxon>Eukaryota</taxon>
        <taxon>Metazoa</taxon>
        <taxon>Ecdysozoa</taxon>
        <taxon>Arthropoda</taxon>
        <taxon>Chelicerata</taxon>
        <taxon>Arachnida</taxon>
        <taxon>Araneae</taxon>
        <taxon>Araneomorphae</taxon>
        <taxon>Entelegynae</taxon>
        <taxon>Araneoidea</taxon>
        <taxon>Araneidae</taxon>
        <taxon>Argiope</taxon>
    </lineage>
</organism>
<comment type="caution">
    <text evidence="2">The sequence shown here is derived from an EMBL/GenBank/DDBJ whole genome shotgun (WGS) entry which is preliminary data.</text>
</comment>
<proteinExistence type="predicted"/>
<dbReference type="AlphaFoldDB" id="A0A8T0EBB2"/>